<evidence type="ECO:0000313" key="3">
    <source>
        <dbReference type="Proteomes" id="UP001229346"/>
    </source>
</evidence>
<feature type="transmembrane region" description="Helical" evidence="1">
    <location>
        <begin position="238"/>
        <end position="259"/>
    </location>
</feature>
<feature type="transmembrane region" description="Helical" evidence="1">
    <location>
        <begin position="99"/>
        <end position="119"/>
    </location>
</feature>
<proteinExistence type="predicted"/>
<dbReference type="PANTHER" id="PTHR41324">
    <property type="entry name" value="MEMBRANE PROTEIN-RELATED"/>
    <property type="match status" value="1"/>
</dbReference>
<dbReference type="RefSeq" id="WP_373458173.1">
    <property type="nucleotide sequence ID" value="NZ_JAUSST010000005.1"/>
</dbReference>
<keyword evidence="3" id="KW-1185">Reference proteome</keyword>
<feature type="transmembrane region" description="Helical" evidence="1">
    <location>
        <begin position="208"/>
        <end position="226"/>
    </location>
</feature>
<keyword evidence="1" id="KW-0812">Transmembrane</keyword>
<dbReference type="PANTHER" id="PTHR41324:SF1">
    <property type="entry name" value="DUF2232 DOMAIN-CONTAINING PROTEIN"/>
    <property type="match status" value="1"/>
</dbReference>
<gene>
    <name evidence="2" type="ORF">J2T15_002635</name>
</gene>
<keyword evidence="1" id="KW-1133">Transmembrane helix</keyword>
<dbReference type="InterPro" id="IPR018710">
    <property type="entry name" value="DUF2232"/>
</dbReference>
<organism evidence="2 3">
    <name type="scientific">Paenibacillus harenae</name>
    <dbReference type="NCBI Taxonomy" id="306543"/>
    <lineage>
        <taxon>Bacteria</taxon>
        <taxon>Bacillati</taxon>
        <taxon>Bacillota</taxon>
        <taxon>Bacilli</taxon>
        <taxon>Bacillales</taxon>
        <taxon>Paenibacillaceae</taxon>
        <taxon>Paenibacillus</taxon>
    </lineage>
</organism>
<accession>A0ABT9U0P4</accession>
<name>A0ABT9U0P4_PAEHA</name>
<protein>
    <submittedName>
        <fullName evidence="2">Uncharacterized protein YybS (DUF2232 family)</fullName>
    </submittedName>
</protein>
<dbReference type="Pfam" id="PF09991">
    <property type="entry name" value="DUF2232"/>
    <property type="match status" value="1"/>
</dbReference>
<feature type="transmembrane region" description="Helical" evidence="1">
    <location>
        <begin position="266"/>
        <end position="287"/>
    </location>
</feature>
<feature type="transmembrane region" description="Helical" evidence="1">
    <location>
        <begin position="155"/>
        <end position="178"/>
    </location>
</feature>
<reference evidence="2 3" key="1">
    <citation type="submission" date="2023-07" db="EMBL/GenBank/DDBJ databases">
        <title>Sorghum-associated microbial communities from plants grown in Nebraska, USA.</title>
        <authorList>
            <person name="Schachtman D."/>
        </authorList>
    </citation>
    <scope>NUCLEOTIDE SEQUENCE [LARGE SCALE GENOMIC DNA]</scope>
    <source>
        <strain evidence="2 3">CC482</strain>
    </source>
</reference>
<evidence type="ECO:0000313" key="2">
    <source>
        <dbReference type="EMBL" id="MDQ0113194.1"/>
    </source>
</evidence>
<feature type="transmembrane region" description="Helical" evidence="1">
    <location>
        <begin position="51"/>
        <end position="78"/>
    </location>
</feature>
<keyword evidence="1" id="KW-0472">Membrane</keyword>
<evidence type="ECO:0000256" key="1">
    <source>
        <dbReference type="SAM" id="Phobius"/>
    </source>
</evidence>
<feature type="transmembrane region" description="Helical" evidence="1">
    <location>
        <begin position="12"/>
        <end position="45"/>
    </location>
</feature>
<dbReference type="Proteomes" id="UP001229346">
    <property type="component" value="Unassembled WGS sequence"/>
</dbReference>
<sequence>MKTGLKPVLWSFVALLLLLSIAVPLLNVLLIMFMMVPFVVLYAILPRTSFAIHLIVPFALATWLIGLPVLIVGLFFVLPSIAMGMMYKMKSRASSVIRTVSIVVLAQLMLLLLISETMLDTSIIGEMSSMIRSTVTDLTTQGLLPEEWNSDTTEIMIRTIVNAIPLTFMLTSVLYAIITHYLARRIVNRSGLEVPAFPKAKDWRLPRMLVFLYLLAYVMQMFTSAASESYIAVALTNLVPLLGYVFSIQTIGFFFYLAYHRKWNGAVPILIAIPVLLFPPLCLIGLLDTAFPIRKSFVKS</sequence>
<comment type="caution">
    <text evidence="2">The sequence shown here is derived from an EMBL/GenBank/DDBJ whole genome shotgun (WGS) entry which is preliminary data.</text>
</comment>
<dbReference type="EMBL" id="JAUSSU010000005">
    <property type="protein sequence ID" value="MDQ0113194.1"/>
    <property type="molecule type" value="Genomic_DNA"/>
</dbReference>